<dbReference type="AlphaFoldDB" id="X0XV56"/>
<comment type="caution">
    <text evidence="1">The sequence shown here is derived from an EMBL/GenBank/DDBJ whole genome shotgun (WGS) entry which is preliminary data.</text>
</comment>
<dbReference type="Gene3D" id="2.60.40.10">
    <property type="entry name" value="Immunoglobulins"/>
    <property type="match status" value="1"/>
</dbReference>
<name>X0XV56_9ZZZZ</name>
<feature type="non-terminal residue" evidence="1">
    <location>
        <position position="1"/>
    </location>
</feature>
<dbReference type="InterPro" id="IPR013783">
    <property type="entry name" value="Ig-like_fold"/>
</dbReference>
<proteinExistence type="predicted"/>
<protein>
    <recommendedName>
        <fullName evidence="2">Fibronectin type-III domain-containing protein</fullName>
    </recommendedName>
</protein>
<organism evidence="1">
    <name type="scientific">marine sediment metagenome</name>
    <dbReference type="NCBI Taxonomy" id="412755"/>
    <lineage>
        <taxon>unclassified sequences</taxon>
        <taxon>metagenomes</taxon>
        <taxon>ecological metagenomes</taxon>
    </lineage>
</organism>
<evidence type="ECO:0008006" key="2">
    <source>
        <dbReference type="Google" id="ProtNLM"/>
    </source>
</evidence>
<accession>X0XV56</accession>
<dbReference type="SUPFAM" id="SSF49265">
    <property type="entry name" value="Fibronectin type III"/>
    <property type="match status" value="1"/>
</dbReference>
<reference evidence="1" key="1">
    <citation type="journal article" date="2014" name="Front. Microbiol.">
        <title>High frequency of phylogenetically diverse reductive dehalogenase-homologous genes in deep subseafloor sedimentary metagenomes.</title>
        <authorList>
            <person name="Kawai M."/>
            <person name="Futagami T."/>
            <person name="Toyoda A."/>
            <person name="Takaki Y."/>
            <person name="Nishi S."/>
            <person name="Hori S."/>
            <person name="Arai W."/>
            <person name="Tsubouchi T."/>
            <person name="Morono Y."/>
            <person name="Uchiyama I."/>
            <person name="Ito T."/>
            <person name="Fujiyama A."/>
            <person name="Inagaki F."/>
            <person name="Takami H."/>
        </authorList>
    </citation>
    <scope>NUCLEOTIDE SEQUENCE</scope>
    <source>
        <strain evidence="1">Expedition CK06-06</strain>
    </source>
</reference>
<gene>
    <name evidence="1" type="ORF">S01H1_80374</name>
</gene>
<sequence length="220" mass="24271">DDITNSSAYVWKFGCDVTPPSVTDIDGFDDPTKMTEYGNSTTIWHADQTVYFEWTVTDGSSGVNSLYYYYWGTSDSGDPTTAVFGNSLPVSCMSDGTWYFRVKAYDVAGNFDIGSFVYMYDSTTPDIDPVTCRTENGGTLIPEDSWTNDASVSFEWDIPSPNCPSGVTYYYVINTSATPCVDNSDTALSVSYIDDVPLSTDGTYYFHVRAQNGAWAYGTE</sequence>
<dbReference type="InterPro" id="IPR036116">
    <property type="entry name" value="FN3_sf"/>
</dbReference>
<feature type="non-terminal residue" evidence="1">
    <location>
        <position position="220"/>
    </location>
</feature>
<evidence type="ECO:0000313" key="1">
    <source>
        <dbReference type="EMBL" id="GAG47240.1"/>
    </source>
</evidence>
<dbReference type="EMBL" id="BARS01054273">
    <property type="protein sequence ID" value="GAG47240.1"/>
    <property type="molecule type" value="Genomic_DNA"/>
</dbReference>